<dbReference type="PANTHER" id="PTHR34203:SF15">
    <property type="entry name" value="SLL1173 PROTEIN"/>
    <property type="match status" value="1"/>
</dbReference>
<accession>A0A2N6K5F8</accession>
<proteinExistence type="predicted"/>
<dbReference type="InterPro" id="IPR052514">
    <property type="entry name" value="SAM-dependent_MTase"/>
</dbReference>
<dbReference type="Gene3D" id="3.40.50.150">
    <property type="entry name" value="Vaccinia Virus protein VP39"/>
    <property type="match status" value="1"/>
</dbReference>
<evidence type="ECO:0000259" key="1">
    <source>
        <dbReference type="Pfam" id="PF05050"/>
    </source>
</evidence>
<feature type="domain" description="Methyltransferase FkbM" evidence="1">
    <location>
        <begin position="94"/>
        <end position="257"/>
    </location>
</feature>
<gene>
    <name evidence="2" type="ORF">CEN44_07835</name>
</gene>
<comment type="caution">
    <text evidence="2">The sequence shown here is derived from an EMBL/GenBank/DDBJ whole genome shotgun (WGS) entry which is preliminary data.</text>
</comment>
<dbReference type="InterPro" id="IPR029063">
    <property type="entry name" value="SAM-dependent_MTases_sf"/>
</dbReference>
<keyword evidence="3" id="KW-1185">Reference proteome</keyword>
<dbReference type="InterPro" id="IPR006342">
    <property type="entry name" value="FkbM_mtfrase"/>
</dbReference>
<dbReference type="Pfam" id="PF05050">
    <property type="entry name" value="Methyltransf_21"/>
    <property type="match status" value="1"/>
</dbReference>
<sequence>MTHLSENKSNMLSTNTQNIKMYTMLLKIRPTQLGVFAKQLLRVKRQYVCTKRGQKFLVDPVSVFGLELLCQGVYEPQMSRFLELVLRANDVFVDVGGNEGYFSVLASSLIQNGTVHCIEPQSRLQRIIQENISLNSVNSIVVHPIAISNQEGEVNLFLRPSTNTGASSFFRHWKLGSTYEKVPTVTLDAFFQRNSLERVRLLKIDCEGAEYLVIAGGNNILKKHQIDFIAMEYHESICGWEKCAEIHKLLQSYGYILTKCHGQCIYHLPGLEQELQSLGRLQINYDWHE</sequence>
<dbReference type="EMBL" id="NRQW01000157">
    <property type="protein sequence ID" value="PLZ91748.1"/>
    <property type="molecule type" value="Genomic_DNA"/>
</dbReference>
<dbReference type="Proteomes" id="UP000235036">
    <property type="component" value="Unassembled WGS sequence"/>
</dbReference>
<dbReference type="AlphaFoldDB" id="A0A2N6K5F8"/>
<reference evidence="2 3" key="1">
    <citation type="submission" date="2017-08" db="EMBL/GenBank/DDBJ databases">
        <title>Genomes of Fischerella (Mastigocladus) sp. strains.</title>
        <authorList>
            <person name="Miller S.R."/>
        </authorList>
    </citation>
    <scope>NUCLEOTIDE SEQUENCE [LARGE SCALE GENOMIC DNA]</scope>
    <source>
        <strain evidence="2 3">CCMEE 5323</strain>
    </source>
</reference>
<dbReference type="PANTHER" id="PTHR34203">
    <property type="entry name" value="METHYLTRANSFERASE, FKBM FAMILY PROTEIN"/>
    <property type="match status" value="1"/>
</dbReference>
<evidence type="ECO:0000313" key="3">
    <source>
        <dbReference type="Proteomes" id="UP000235036"/>
    </source>
</evidence>
<protein>
    <recommendedName>
        <fullName evidence="1">Methyltransferase FkbM domain-containing protein</fullName>
    </recommendedName>
</protein>
<name>A0A2N6K5F8_FISMU</name>
<dbReference type="NCBIfam" id="TIGR01444">
    <property type="entry name" value="fkbM_fam"/>
    <property type="match status" value="1"/>
</dbReference>
<evidence type="ECO:0000313" key="2">
    <source>
        <dbReference type="EMBL" id="PLZ91748.1"/>
    </source>
</evidence>
<organism evidence="2 3">
    <name type="scientific">Fischerella muscicola CCMEE 5323</name>
    <dbReference type="NCBI Taxonomy" id="2019572"/>
    <lineage>
        <taxon>Bacteria</taxon>
        <taxon>Bacillati</taxon>
        <taxon>Cyanobacteriota</taxon>
        <taxon>Cyanophyceae</taxon>
        <taxon>Nostocales</taxon>
        <taxon>Hapalosiphonaceae</taxon>
        <taxon>Fischerella</taxon>
    </lineage>
</organism>
<dbReference type="SUPFAM" id="SSF53335">
    <property type="entry name" value="S-adenosyl-L-methionine-dependent methyltransferases"/>
    <property type="match status" value="1"/>
</dbReference>